<reference evidence="2 5" key="2">
    <citation type="journal article" date="2014" name="BMC Genomics">
        <title>An improved genome release (version Mt4.0) for the model legume Medicago truncatula.</title>
        <authorList>
            <person name="Tang H."/>
            <person name="Krishnakumar V."/>
            <person name="Bidwell S."/>
            <person name="Rosen B."/>
            <person name="Chan A."/>
            <person name="Zhou S."/>
            <person name="Gentzbittel L."/>
            <person name="Childs K.L."/>
            <person name="Yandell M."/>
            <person name="Gundlach H."/>
            <person name="Mayer K.F."/>
            <person name="Schwartz D.C."/>
            <person name="Town C.D."/>
        </authorList>
    </citation>
    <scope>GENOME REANNOTATION</scope>
    <source>
        <strain evidence="2">A17</strain>
        <strain evidence="4 5">cv. Jemalong A17</strain>
    </source>
</reference>
<dbReference type="GO" id="GO:0000978">
    <property type="term" value="F:RNA polymerase II cis-regulatory region sequence-specific DNA binding"/>
    <property type="evidence" value="ECO:0000318"/>
    <property type="project" value="GO_Central"/>
</dbReference>
<feature type="region of interest" description="Disordered" evidence="1">
    <location>
        <begin position="271"/>
        <end position="290"/>
    </location>
</feature>
<reference evidence="3" key="4">
    <citation type="journal article" date="2018" name="Nat. Plants">
        <title>Whole-genome landscape of Medicago truncatula symbiotic genes.</title>
        <authorList>
            <person name="Pecrix Y."/>
            <person name="Gamas P."/>
            <person name="Carrere S."/>
        </authorList>
    </citation>
    <scope>NUCLEOTIDE SEQUENCE</scope>
    <source>
        <tissue evidence="3">Leaves</tissue>
    </source>
</reference>
<accession>A0A072TR89</accession>
<evidence type="ECO:0000313" key="4">
    <source>
        <dbReference type="EnsemblPlants" id="KEH19736"/>
    </source>
</evidence>
<dbReference type="Gramene" id="rna47313">
    <property type="protein sequence ID" value="RHN41040.1"/>
    <property type="gene ID" value="gene47313"/>
</dbReference>
<reference evidence="2 5" key="1">
    <citation type="journal article" date="2011" name="Nature">
        <title>The Medicago genome provides insight into the evolution of rhizobial symbioses.</title>
        <authorList>
            <person name="Young N.D."/>
            <person name="Debelle F."/>
            <person name="Oldroyd G.E."/>
            <person name="Geurts R."/>
            <person name="Cannon S.B."/>
            <person name="Udvardi M.K."/>
            <person name="Benedito V.A."/>
            <person name="Mayer K.F."/>
            <person name="Gouzy J."/>
            <person name="Schoof H."/>
            <person name="Van de Peer Y."/>
            <person name="Proost S."/>
            <person name="Cook D.R."/>
            <person name="Meyers B.C."/>
            <person name="Spannagl M."/>
            <person name="Cheung F."/>
            <person name="De Mita S."/>
            <person name="Krishnakumar V."/>
            <person name="Gundlach H."/>
            <person name="Zhou S."/>
            <person name="Mudge J."/>
            <person name="Bharti A.K."/>
            <person name="Murray J.D."/>
            <person name="Naoumkina M.A."/>
            <person name="Rosen B."/>
            <person name="Silverstein K.A."/>
            <person name="Tang H."/>
            <person name="Rombauts S."/>
            <person name="Zhao P.X."/>
            <person name="Zhou P."/>
            <person name="Barbe V."/>
            <person name="Bardou P."/>
            <person name="Bechner M."/>
            <person name="Bellec A."/>
            <person name="Berger A."/>
            <person name="Berges H."/>
            <person name="Bidwell S."/>
            <person name="Bisseling T."/>
            <person name="Choisne N."/>
            <person name="Couloux A."/>
            <person name="Denny R."/>
            <person name="Deshpande S."/>
            <person name="Dai X."/>
            <person name="Doyle J.J."/>
            <person name="Dudez A.M."/>
            <person name="Farmer A.D."/>
            <person name="Fouteau S."/>
            <person name="Franken C."/>
            <person name="Gibelin C."/>
            <person name="Gish J."/>
            <person name="Goldstein S."/>
            <person name="Gonzalez A.J."/>
            <person name="Green P.J."/>
            <person name="Hallab A."/>
            <person name="Hartog M."/>
            <person name="Hua A."/>
            <person name="Humphray S.J."/>
            <person name="Jeong D.H."/>
            <person name="Jing Y."/>
            <person name="Jocker A."/>
            <person name="Kenton S.M."/>
            <person name="Kim D.J."/>
            <person name="Klee K."/>
            <person name="Lai H."/>
            <person name="Lang C."/>
            <person name="Lin S."/>
            <person name="Macmil S.L."/>
            <person name="Magdelenat G."/>
            <person name="Matthews L."/>
            <person name="McCorrison J."/>
            <person name="Monaghan E.L."/>
            <person name="Mun J.H."/>
            <person name="Najar F.Z."/>
            <person name="Nicholson C."/>
            <person name="Noirot C."/>
            <person name="O'Bleness M."/>
            <person name="Paule C.R."/>
            <person name="Poulain J."/>
            <person name="Prion F."/>
            <person name="Qin B."/>
            <person name="Qu C."/>
            <person name="Retzel E.F."/>
            <person name="Riddle C."/>
            <person name="Sallet E."/>
            <person name="Samain S."/>
            <person name="Samson N."/>
            <person name="Sanders I."/>
            <person name="Saurat O."/>
            <person name="Scarpelli C."/>
            <person name="Schiex T."/>
            <person name="Segurens B."/>
            <person name="Severin A.J."/>
            <person name="Sherrier D.J."/>
            <person name="Shi R."/>
            <person name="Sims S."/>
            <person name="Singer S.R."/>
            <person name="Sinharoy S."/>
            <person name="Sterck L."/>
            <person name="Viollet A."/>
            <person name="Wang B.B."/>
            <person name="Wang K."/>
            <person name="Wang M."/>
            <person name="Wang X."/>
            <person name="Warfsmann J."/>
            <person name="Weissenbach J."/>
            <person name="White D.D."/>
            <person name="White J.D."/>
            <person name="Wiley G.B."/>
            <person name="Wincker P."/>
            <person name="Xing Y."/>
            <person name="Yang L."/>
            <person name="Yao Z."/>
            <person name="Ying F."/>
            <person name="Zhai J."/>
            <person name="Zhou L."/>
            <person name="Zuber A."/>
            <person name="Denarie J."/>
            <person name="Dixon R.A."/>
            <person name="May G.D."/>
            <person name="Schwartz D.C."/>
            <person name="Rogers J."/>
            <person name="Quetier F."/>
            <person name="Town C.D."/>
            <person name="Roe B.A."/>
        </authorList>
    </citation>
    <scope>NUCLEOTIDE SEQUENCE [LARGE SCALE GENOMIC DNA]</scope>
    <source>
        <strain evidence="2">A17</strain>
        <strain evidence="4 5">cv. Jemalong A17</strain>
    </source>
</reference>
<gene>
    <name evidence="4" type="primary">25502705</name>
    <name evidence="2" type="ordered locus">MTR_8g467500</name>
    <name evidence="3" type="ORF">MtrunA17_Chr8g0361741</name>
</gene>
<dbReference type="OrthoDB" id="1436232at2759"/>
<evidence type="ECO:0000256" key="1">
    <source>
        <dbReference type="SAM" id="MobiDB-lite"/>
    </source>
</evidence>
<dbReference type="EMBL" id="CM001224">
    <property type="protein sequence ID" value="KEH19736.1"/>
    <property type="molecule type" value="Genomic_DNA"/>
</dbReference>
<keyword evidence="5" id="KW-1185">Reference proteome</keyword>
<dbReference type="GO" id="GO:0000981">
    <property type="term" value="F:DNA-binding transcription factor activity, RNA polymerase II-specific"/>
    <property type="evidence" value="ECO:0000318"/>
    <property type="project" value="GO_Central"/>
</dbReference>
<evidence type="ECO:0000313" key="3">
    <source>
        <dbReference type="EMBL" id="RHN41040.1"/>
    </source>
</evidence>
<reference evidence="4" key="3">
    <citation type="submission" date="2015-04" db="UniProtKB">
        <authorList>
            <consortium name="EnsemblPlants"/>
        </authorList>
    </citation>
    <scope>IDENTIFICATION</scope>
    <source>
        <strain evidence="4">cv. Jemalong A17</strain>
    </source>
</reference>
<proteinExistence type="predicted"/>
<evidence type="ECO:0000313" key="2">
    <source>
        <dbReference type="EMBL" id="KEH19736.1"/>
    </source>
</evidence>
<dbReference type="GO" id="GO:0006357">
    <property type="term" value="P:regulation of transcription by RNA polymerase II"/>
    <property type="evidence" value="ECO:0000318"/>
    <property type="project" value="GO_Central"/>
</dbReference>
<dbReference type="HOGENOM" id="CLU_960982_0_0_1"/>
<sequence>MAGIKKKKISSKLIQKITRRKRWYKERLNRWFTKRGQVTTLACPVAFFPGDTRSSISSFHDLSEDLVHKFESMSESVQSRNMSDQLTYLKEKGKELEAELAKINKENEETLMGHFMHQIENEGKSLDDFDNSVKNRLIAFVLEKIKMVRKFRMSFENVPLPHNNPPPSPPPMACALDNENEPDSGVTIDGKVLNQQPQLDLIKEVDYTSSGFDDNEESNTRILPHENGIDSRSDMLISEGNFKAFDNNMSIGLKMPPLENFNGGADMCLSKRNFGGLDNNTEAPPKEGEE</sequence>
<dbReference type="Proteomes" id="UP000265566">
    <property type="component" value="Chromosome 8"/>
</dbReference>
<dbReference type="EnsemblPlants" id="KEH19736">
    <property type="protein sequence ID" value="KEH19736"/>
    <property type="gene ID" value="MTR_8g467500"/>
</dbReference>
<protein>
    <submittedName>
        <fullName evidence="2 4">Uncharacterized protein</fullName>
    </submittedName>
</protein>
<name>A0A072TR89_MEDTR</name>
<dbReference type="EMBL" id="PSQE01000008">
    <property type="protein sequence ID" value="RHN41040.1"/>
    <property type="molecule type" value="Genomic_DNA"/>
</dbReference>
<organism evidence="2 5">
    <name type="scientific">Medicago truncatula</name>
    <name type="common">Barrel medic</name>
    <name type="synonym">Medicago tribuloides</name>
    <dbReference type="NCBI Taxonomy" id="3880"/>
    <lineage>
        <taxon>Eukaryota</taxon>
        <taxon>Viridiplantae</taxon>
        <taxon>Streptophyta</taxon>
        <taxon>Embryophyta</taxon>
        <taxon>Tracheophyta</taxon>
        <taxon>Spermatophyta</taxon>
        <taxon>Magnoliopsida</taxon>
        <taxon>eudicotyledons</taxon>
        <taxon>Gunneridae</taxon>
        <taxon>Pentapetalae</taxon>
        <taxon>rosids</taxon>
        <taxon>fabids</taxon>
        <taxon>Fabales</taxon>
        <taxon>Fabaceae</taxon>
        <taxon>Papilionoideae</taxon>
        <taxon>50 kb inversion clade</taxon>
        <taxon>NPAAA clade</taxon>
        <taxon>Hologalegina</taxon>
        <taxon>IRL clade</taxon>
        <taxon>Trifolieae</taxon>
        <taxon>Medicago</taxon>
    </lineage>
</organism>
<dbReference type="Proteomes" id="UP000002051">
    <property type="component" value="Chromosome 8"/>
</dbReference>
<dbReference type="AlphaFoldDB" id="A0A072TR89"/>
<evidence type="ECO:0000313" key="5">
    <source>
        <dbReference type="Proteomes" id="UP000002051"/>
    </source>
</evidence>